<name>A0A178LRS6_MYCIR</name>
<feature type="domain" description="DUF559" evidence="1">
    <location>
        <begin position="212"/>
        <end position="258"/>
    </location>
</feature>
<evidence type="ECO:0000259" key="1">
    <source>
        <dbReference type="Pfam" id="PF04480"/>
    </source>
</evidence>
<dbReference type="Gene3D" id="3.40.960.10">
    <property type="entry name" value="VSR Endonuclease"/>
    <property type="match status" value="1"/>
</dbReference>
<gene>
    <name evidence="2" type="ORF">A4X20_24760</name>
</gene>
<dbReference type="SUPFAM" id="SSF52980">
    <property type="entry name" value="Restriction endonuclease-like"/>
    <property type="match status" value="1"/>
</dbReference>
<proteinExistence type="predicted"/>
<dbReference type="RefSeq" id="WP_064283254.1">
    <property type="nucleotide sequence ID" value="NZ_LWCS01000034.1"/>
</dbReference>
<dbReference type="OrthoDB" id="3173471at2"/>
<dbReference type="InterPro" id="IPR011335">
    <property type="entry name" value="Restrct_endonuc-II-like"/>
</dbReference>
<comment type="caution">
    <text evidence="2">The sequence shown here is derived from an EMBL/GenBank/DDBJ whole genome shotgun (WGS) entry which is preliminary data.</text>
</comment>
<dbReference type="AlphaFoldDB" id="A0A178LRS6"/>
<organism evidence="2 3">
    <name type="scientific">Mycolicibacterium iranicum</name>
    <name type="common">Mycobacterium iranicum</name>
    <dbReference type="NCBI Taxonomy" id="912594"/>
    <lineage>
        <taxon>Bacteria</taxon>
        <taxon>Bacillati</taxon>
        <taxon>Actinomycetota</taxon>
        <taxon>Actinomycetes</taxon>
        <taxon>Mycobacteriales</taxon>
        <taxon>Mycobacteriaceae</taxon>
        <taxon>Mycolicibacterium</taxon>
    </lineage>
</organism>
<protein>
    <recommendedName>
        <fullName evidence="1">DUF559 domain-containing protein</fullName>
    </recommendedName>
</protein>
<evidence type="ECO:0000313" key="2">
    <source>
        <dbReference type="EMBL" id="OAN36407.1"/>
    </source>
</evidence>
<reference evidence="2 3" key="1">
    <citation type="submission" date="2016-04" db="EMBL/GenBank/DDBJ databases">
        <title>Draft Genome Sequences of Staphylococcus capitis Strain H36, S. capitis Strain H65, S. cohnii Strain H62, S. hominis Strain H69, Mycobacterium iranicum Strain H39, Plantibacter sp. Strain H53, Pseudomonas oryzihabitans Strain H72, and Microbacterium sp. Strain H83, isolated from residential settings.</title>
        <authorList>
            <person name="Lymperopoulou D."/>
            <person name="Adams R.I."/>
            <person name="Lindow S."/>
            <person name="Coil D.A."/>
            <person name="Jospin G."/>
            <person name="Eisen J.A."/>
        </authorList>
    </citation>
    <scope>NUCLEOTIDE SEQUENCE [LARGE SCALE GENOMIC DNA]</scope>
    <source>
        <strain evidence="2 3">H39</strain>
    </source>
</reference>
<sequence length="295" mass="32946">MAKVILGGEAVRAGVVTRHELARWYTPLFRGVFIGKSVEPSLRDRAIGAWLATGRKGTIAGLAAAALHGAPWIDADVAIEVAGVTNRSQAGLVTRTDALSDDEVVLRSGLPVTSRVRTAFDLGRLLGRSDALARLDGLMWNQHFEIDEVVRLADRRPRLRGIPQLRELLPLVDGGAASPRESMQRLWLLDSGFPRPQTQIPVLKGTRPIAFLDMGWRKYKVAVEYDGDRHRKDRQQYVKDIARLRMLEQLGWIVIRVIAEDRPGDWLLRTEKALASRGCHLEISDVQRFARTRAA</sequence>
<dbReference type="EMBL" id="LWCS01000034">
    <property type="protein sequence ID" value="OAN36407.1"/>
    <property type="molecule type" value="Genomic_DNA"/>
</dbReference>
<evidence type="ECO:0000313" key="3">
    <source>
        <dbReference type="Proteomes" id="UP000078396"/>
    </source>
</evidence>
<dbReference type="Pfam" id="PF04480">
    <property type="entry name" value="DUF559"/>
    <property type="match status" value="1"/>
</dbReference>
<accession>A0A178LRS6</accession>
<dbReference type="STRING" id="912594.AWC12_16640"/>
<dbReference type="Proteomes" id="UP000078396">
    <property type="component" value="Unassembled WGS sequence"/>
</dbReference>
<dbReference type="InterPro" id="IPR007569">
    <property type="entry name" value="DUF559"/>
</dbReference>